<keyword evidence="9" id="KW-1185">Reference proteome</keyword>
<dbReference type="GO" id="GO:0009279">
    <property type="term" value="C:cell outer membrane"/>
    <property type="evidence" value="ECO:0007669"/>
    <property type="project" value="UniProtKB-SubCell"/>
</dbReference>
<keyword evidence="3" id="KW-0732">Signal</keyword>
<feature type="domain" description="RagB/SusD" evidence="6">
    <location>
        <begin position="331"/>
        <end position="471"/>
    </location>
</feature>
<dbReference type="InterPro" id="IPR033985">
    <property type="entry name" value="SusD-like_N"/>
</dbReference>
<dbReference type="InterPro" id="IPR011990">
    <property type="entry name" value="TPR-like_helical_dom_sf"/>
</dbReference>
<dbReference type="Gene3D" id="1.25.40.390">
    <property type="match status" value="1"/>
</dbReference>
<evidence type="ECO:0000256" key="1">
    <source>
        <dbReference type="ARBA" id="ARBA00004442"/>
    </source>
</evidence>
<feature type="domain" description="SusD-like N-terminal" evidence="7">
    <location>
        <begin position="95"/>
        <end position="238"/>
    </location>
</feature>
<dbReference type="InterPro" id="IPR012944">
    <property type="entry name" value="SusD_RagB_dom"/>
</dbReference>
<name>A5FBM9_FLAJ1</name>
<keyword evidence="5" id="KW-0998">Cell outer membrane</keyword>
<reference evidence="8 9" key="1">
    <citation type="journal article" date="2009" name="Appl. Environ. Microbiol.">
        <title>Novel features of the polysaccharide-digesting gliding bacterium Flavobacterium johnsoniae as revealed by genome sequence analysis.</title>
        <authorList>
            <person name="McBride M.J."/>
            <person name="Xie G."/>
            <person name="Martens E.C."/>
            <person name="Lapidus A."/>
            <person name="Henrissat B."/>
            <person name="Rhodes R.G."/>
            <person name="Goltsman E."/>
            <person name="Wang W."/>
            <person name="Xu J."/>
            <person name="Hunnicutt D.W."/>
            <person name="Staroscik A.M."/>
            <person name="Hoover T.R."/>
            <person name="Cheng Y.Q."/>
            <person name="Stein J.L."/>
        </authorList>
    </citation>
    <scope>NUCLEOTIDE SEQUENCE [LARGE SCALE GENOMIC DNA]</scope>
    <source>
        <strain evidence="9">ATCC 17061 / DSM 2064 / JCM 8514 / BCRC 14874 / CCUG 350202 / NBRC 14942 / NCIMB 11054 / UW101</strain>
    </source>
</reference>
<dbReference type="EMBL" id="CP000685">
    <property type="protein sequence ID" value="ABQ07381.1"/>
    <property type="molecule type" value="Genomic_DNA"/>
</dbReference>
<organism evidence="8 9">
    <name type="scientific">Flavobacterium johnsoniae (strain ATCC 17061 / DSM 2064 / JCM 8514 / BCRC 14874 / CCUG 350202 / NBRC 14942 / NCIMB 11054 / UW101)</name>
    <name type="common">Cytophaga johnsonae</name>
    <dbReference type="NCBI Taxonomy" id="376686"/>
    <lineage>
        <taxon>Bacteria</taxon>
        <taxon>Pseudomonadati</taxon>
        <taxon>Bacteroidota</taxon>
        <taxon>Flavobacteriia</taxon>
        <taxon>Flavobacteriales</taxon>
        <taxon>Flavobacteriaceae</taxon>
        <taxon>Flavobacterium</taxon>
    </lineage>
</organism>
<evidence type="ECO:0000259" key="7">
    <source>
        <dbReference type="Pfam" id="PF14322"/>
    </source>
</evidence>
<dbReference type="GeneID" id="31767301"/>
<protein>
    <submittedName>
        <fullName evidence="8">RagB/SusD domain protein</fullName>
    </submittedName>
</protein>
<evidence type="ECO:0000313" key="9">
    <source>
        <dbReference type="Proteomes" id="UP000006694"/>
    </source>
</evidence>
<evidence type="ECO:0000256" key="2">
    <source>
        <dbReference type="ARBA" id="ARBA00006275"/>
    </source>
</evidence>
<evidence type="ECO:0000259" key="6">
    <source>
        <dbReference type="Pfam" id="PF07980"/>
    </source>
</evidence>
<comment type="similarity">
    <text evidence="2">Belongs to the SusD family.</text>
</comment>
<dbReference type="PROSITE" id="PS51257">
    <property type="entry name" value="PROKAR_LIPOPROTEIN"/>
    <property type="match status" value="1"/>
</dbReference>
<gene>
    <name evidence="8" type="ordered locus">Fjoh_4374</name>
</gene>
<dbReference type="STRING" id="376686.Fjoh_4374"/>
<sequence>MKNIENLNIIFSNMRGIFSIRFFFILLLSASTASCDGFVEVDLPDSQLTSEAVFADASSAGAALAGLYAKLRSTGMLNGSSTGISCYLGLYTDELDYYQQTAVSNFYNNSLFATDYQVNALWNQSFNQIYTANALIDGLNKSETVPSVAKKQIMGEALFIRGLLHFTMANLFGDLPYITSTDYKLNSRAIKMPVYRIYENCINDLEMASDMISETYPAAERIRPNRSTVKALMARVYLYMKLYPEASDAASAVINNSLYKQEINLDRIFLKGSTTTILQFMPSASGANTSEGSLYIFRSGPPPLVALRSDFVDAFEPGDKRKAQWTAKITNGISNWYYASKYKQDLSTSASLEYSVIFRLAEQYLIRAEARAYQGDIIGAKEDLNVIRNTAGLSDTPALTAQEIIADVQSQRRFELFTEFGQRFFDLKRTERLDQTLSVVKPGWNTDDKLLPLPEVELNSNPNLKPQNPGY</sequence>
<evidence type="ECO:0000256" key="5">
    <source>
        <dbReference type="ARBA" id="ARBA00023237"/>
    </source>
</evidence>
<proteinExistence type="inferred from homology"/>
<dbReference type="Pfam" id="PF14322">
    <property type="entry name" value="SusD-like_3"/>
    <property type="match status" value="1"/>
</dbReference>
<dbReference type="HOGENOM" id="CLU_015553_3_1_10"/>
<dbReference type="Proteomes" id="UP000006694">
    <property type="component" value="Chromosome"/>
</dbReference>
<keyword evidence="4" id="KW-0472">Membrane</keyword>
<dbReference type="AlphaFoldDB" id="A5FBM9"/>
<dbReference type="KEGG" id="fjo:Fjoh_4374"/>
<dbReference type="SUPFAM" id="SSF48452">
    <property type="entry name" value="TPR-like"/>
    <property type="match status" value="1"/>
</dbReference>
<dbReference type="Pfam" id="PF07980">
    <property type="entry name" value="SusD_RagB"/>
    <property type="match status" value="1"/>
</dbReference>
<dbReference type="eggNOG" id="COG3193">
    <property type="taxonomic scope" value="Bacteria"/>
</dbReference>
<evidence type="ECO:0000313" key="8">
    <source>
        <dbReference type="EMBL" id="ABQ07381.1"/>
    </source>
</evidence>
<comment type="subcellular location">
    <subcellularLocation>
        <location evidence="1">Cell outer membrane</location>
    </subcellularLocation>
</comment>
<evidence type="ECO:0000256" key="4">
    <source>
        <dbReference type="ARBA" id="ARBA00023136"/>
    </source>
</evidence>
<accession>A5FBM9</accession>
<dbReference type="RefSeq" id="WP_012026347.1">
    <property type="nucleotide sequence ID" value="NC_009441.1"/>
</dbReference>
<evidence type="ECO:0000256" key="3">
    <source>
        <dbReference type="ARBA" id="ARBA00022729"/>
    </source>
</evidence>